<gene>
    <name evidence="1" type="ORF">TSPGSL018_980</name>
</gene>
<dbReference type="EMBL" id="GBEZ01000451">
    <property type="protein sequence ID" value="JAC84437.1"/>
    <property type="molecule type" value="Transcribed_RNA"/>
</dbReference>
<feature type="non-terminal residue" evidence="1">
    <location>
        <position position="83"/>
    </location>
</feature>
<feature type="non-terminal residue" evidence="1">
    <location>
        <position position="1"/>
    </location>
</feature>
<name>A0A061SGZ5_9CHLO</name>
<sequence>SFIQLSKKTSIPIERPADQFLYYINSAILHANSTQGEGTVLTTVGSKAALWHDRLGHYGVKCIQKTGELTGLKLPPLDDAPFC</sequence>
<reference evidence="1" key="1">
    <citation type="submission" date="2014-05" db="EMBL/GenBank/DDBJ databases">
        <title>The transcriptome of the halophilic microalga Tetraselmis sp. GSL018 isolated from the Great Salt Lake, Utah.</title>
        <authorList>
            <person name="Jinkerson R.E."/>
            <person name="D'Adamo S."/>
            <person name="Posewitz M.C."/>
        </authorList>
    </citation>
    <scope>NUCLEOTIDE SEQUENCE</scope>
    <source>
        <strain evidence="1">GSL018</strain>
    </source>
</reference>
<organism evidence="1">
    <name type="scientific">Tetraselmis sp. GSL018</name>
    <dbReference type="NCBI Taxonomy" id="582737"/>
    <lineage>
        <taxon>Eukaryota</taxon>
        <taxon>Viridiplantae</taxon>
        <taxon>Chlorophyta</taxon>
        <taxon>core chlorophytes</taxon>
        <taxon>Chlorodendrophyceae</taxon>
        <taxon>Chlorodendrales</taxon>
        <taxon>Chlorodendraceae</taxon>
        <taxon>Tetraselmis</taxon>
    </lineage>
</organism>
<dbReference type="AlphaFoldDB" id="A0A061SGZ5"/>
<evidence type="ECO:0000313" key="1">
    <source>
        <dbReference type="EMBL" id="JAC84437.1"/>
    </source>
</evidence>
<evidence type="ECO:0008006" key="2">
    <source>
        <dbReference type="Google" id="ProtNLM"/>
    </source>
</evidence>
<protein>
    <recommendedName>
        <fullName evidence="2">GAG-pre-integrase domain-containing protein</fullName>
    </recommendedName>
</protein>
<proteinExistence type="predicted"/>
<accession>A0A061SGZ5</accession>